<keyword evidence="2" id="KW-1185">Reference proteome</keyword>
<dbReference type="RefSeq" id="WP_184339024.1">
    <property type="nucleotide sequence ID" value="NZ_JACHIG010000003.1"/>
</dbReference>
<evidence type="ECO:0008006" key="3">
    <source>
        <dbReference type="Google" id="ProtNLM"/>
    </source>
</evidence>
<evidence type="ECO:0000313" key="1">
    <source>
        <dbReference type="EMBL" id="MBB5032083.1"/>
    </source>
</evidence>
<proteinExistence type="predicted"/>
<evidence type="ECO:0000313" key="2">
    <source>
        <dbReference type="Proteomes" id="UP000590740"/>
    </source>
</evidence>
<gene>
    <name evidence="1" type="ORF">HNQ65_001660</name>
</gene>
<accession>A0A7W7Y9F0</accession>
<reference evidence="1 2" key="1">
    <citation type="submission" date="2020-08" db="EMBL/GenBank/DDBJ databases">
        <title>Genomic Encyclopedia of Type Strains, Phase IV (KMG-IV): sequencing the most valuable type-strain genomes for metagenomic binning, comparative biology and taxonomic classification.</title>
        <authorList>
            <person name="Goeker M."/>
        </authorList>
    </citation>
    <scope>NUCLEOTIDE SEQUENCE [LARGE SCALE GENOMIC DNA]</scope>
    <source>
        <strain evidence="1 2">DSM 12252</strain>
    </source>
</reference>
<name>A0A7W7Y9F0_9BACT</name>
<organism evidence="1 2">
    <name type="scientific">Prosthecobacter vanneervenii</name>
    <dbReference type="NCBI Taxonomy" id="48466"/>
    <lineage>
        <taxon>Bacteria</taxon>
        <taxon>Pseudomonadati</taxon>
        <taxon>Verrucomicrobiota</taxon>
        <taxon>Verrucomicrobiia</taxon>
        <taxon>Verrucomicrobiales</taxon>
        <taxon>Verrucomicrobiaceae</taxon>
        <taxon>Prosthecobacter</taxon>
    </lineage>
</organism>
<sequence>MKSSLHILGLGLFIMMLSSCTTYVDGGGYVGARPGYAYRTPPPPAYYRSGYGYDHDRRHPTYYARPAPRPAGVDARVNARVGLPVNASTSTRLSLF</sequence>
<dbReference type="EMBL" id="JACHIG010000003">
    <property type="protein sequence ID" value="MBB5032083.1"/>
    <property type="molecule type" value="Genomic_DNA"/>
</dbReference>
<dbReference type="PROSITE" id="PS51257">
    <property type="entry name" value="PROKAR_LIPOPROTEIN"/>
    <property type="match status" value="1"/>
</dbReference>
<dbReference type="AlphaFoldDB" id="A0A7W7Y9F0"/>
<protein>
    <recommendedName>
        <fullName evidence="3">Lipoprotein</fullName>
    </recommendedName>
</protein>
<comment type="caution">
    <text evidence="1">The sequence shown here is derived from an EMBL/GenBank/DDBJ whole genome shotgun (WGS) entry which is preliminary data.</text>
</comment>
<dbReference type="Proteomes" id="UP000590740">
    <property type="component" value="Unassembled WGS sequence"/>
</dbReference>